<dbReference type="PROSITE" id="PS01232">
    <property type="entry name" value="PNP_UDP_1"/>
    <property type="match status" value="1"/>
</dbReference>
<evidence type="ECO:0000256" key="5">
    <source>
        <dbReference type="HAMAP-Rule" id="MF_01627"/>
    </source>
</evidence>
<dbReference type="NCBIfam" id="NF004489">
    <property type="entry name" value="PRK05819.1"/>
    <property type="match status" value="1"/>
</dbReference>
<comment type="catalytic activity">
    <reaction evidence="5">
        <text>a purine 2'-deoxy-D-ribonucleoside + phosphate = a purine nucleobase + 2-deoxy-alpha-D-ribose 1-phosphate</text>
        <dbReference type="Rhea" id="RHEA:36431"/>
        <dbReference type="ChEBI" id="CHEBI:26386"/>
        <dbReference type="ChEBI" id="CHEBI:43474"/>
        <dbReference type="ChEBI" id="CHEBI:57259"/>
        <dbReference type="ChEBI" id="CHEBI:142361"/>
        <dbReference type="EC" id="2.4.2.1"/>
    </reaction>
</comment>
<reference evidence="8" key="1">
    <citation type="submission" date="2020-07" db="EMBL/GenBank/DDBJ databases">
        <authorList>
            <person name="Partida-Martinez L."/>
            <person name="Huntemann M."/>
            <person name="Clum A."/>
            <person name="Wang J."/>
            <person name="Palaniappan K."/>
            <person name="Ritter S."/>
            <person name="Chen I.-M."/>
            <person name="Stamatis D."/>
            <person name="Reddy T."/>
            <person name="O'Malley R."/>
            <person name="Daum C."/>
            <person name="Shapiro N."/>
            <person name="Ivanova N."/>
            <person name="Kyrpides N."/>
            <person name="Woyke T."/>
        </authorList>
    </citation>
    <scope>NUCLEOTIDE SEQUENCE [LARGE SCALE GENOMIC DNA]</scope>
    <source>
        <strain evidence="8">AT2.8</strain>
    </source>
</reference>
<evidence type="ECO:0000256" key="4">
    <source>
        <dbReference type="ARBA" id="ARBA00048447"/>
    </source>
</evidence>
<dbReference type="InterPro" id="IPR000845">
    <property type="entry name" value="Nucleoside_phosphorylase_d"/>
</dbReference>
<dbReference type="Gene3D" id="3.40.50.1580">
    <property type="entry name" value="Nucleoside phosphorylase domain"/>
    <property type="match status" value="1"/>
</dbReference>
<dbReference type="SUPFAM" id="SSF53167">
    <property type="entry name" value="Purine and uridine phosphorylases"/>
    <property type="match status" value="1"/>
</dbReference>
<dbReference type="HAMAP" id="MF_01627">
    <property type="entry name" value="Pur_nucleosid_phosp"/>
    <property type="match status" value="1"/>
</dbReference>
<dbReference type="Proteomes" id="UP000548423">
    <property type="component" value="Unassembled WGS sequence"/>
</dbReference>
<protein>
    <recommendedName>
        <fullName evidence="5">Purine nucleoside phosphorylase DeoD-type</fullName>
        <shortName evidence="5">PNP</shortName>
        <ecNumber evidence="5">2.4.2.1</ecNumber>
    </recommendedName>
</protein>
<feature type="binding site" description="in other chain" evidence="5">
    <location>
        <position position="31"/>
    </location>
    <ligand>
        <name>phosphate</name>
        <dbReference type="ChEBI" id="CHEBI:43474"/>
        <note>ligand shared between dimeric partners</note>
    </ligand>
</feature>
<dbReference type="GO" id="GO:0005829">
    <property type="term" value="C:cytosol"/>
    <property type="evidence" value="ECO:0007669"/>
    <property type="project" value="TreeGrafter"/>
</dbReference>
<evidence type="ECO:0000256" key="3">
    <source>
        <dbReference type="ARBA" id="ARBA00022679"/>
    </source>
</evidence>
<keyword evidence="2 5" id="KW-0328">Glycosyltransferase</keyword>
<dbReference type="PANTHER" id="PTHR43691:SF11">
    <property type="entry name" value="FI09636P-RELATED"/>
    <property type="match status" value="1"/>
</dbReference>
<dbReference type="EC" id="2.4.2.1" evidence="5"/>
<feature type="binding site" description="in other chain" evidence="5">
    <location>
        <begin position="186"/>
        <end position="188"/>
    </location>
    <ligand>
        <name>a purine D-ribonucleoside</name>
        <dbReference type="ChEBI" id="CHEBI:142355"/>
        <note>ligand shared between dimeric partners</note>
    </ligand>
</feature>
<dbReference type="InterPro" id="IPR004402">
    <property type="entry name" value="DeoD-type"/>
</dbReference>
<comment type="catalytic activity">
    <reaction evidence="4">
        <text>uridine + phosphate = alpha-D-ribose 1-phosphate + uracil</text>
        <dbReference type="Rhea" id="RHEA:24388"/>
        <dbReference type="ChEBI" id="CHEBI:16704"/>
        <dbReference type="ChEBI" id="CHEBI:17568"/>
        <dbReference type="ChEBI" id="CHEBI:43474"/>
        <dbReference type="ChEBI" id="CHEBI:57720"/>
        <dbReference type="EC" id="2.4.2.3"/>
    </reaction>
</comment>
<comment type="catalytic activity">
    <reaction evidence="5">
        <text>a purine D-ribonucleoside + phosphate = a purine nucleobase + alpha-D-ribose 1-phosphate</text>
        <dbReference type="Rhea" id="RHEA:19805"/>
        <dbReference type="ChEBI" id="CHEBI:26386"/>
        <dbReference type="ChEBI" id="CHEBI:43474"/>
        <dbReference type="ChEBI" id="CHEBI:57720"/>
        <dbReference type="ChEBI" id="CHEBI:142355"/>
        <dbReference type="EC" id="2.4.2.1"/>
    </reaction>
</comment>
<sequence length="239" mass="26583">MNTNGHKETAHIKPNGVEIAETILLPGDPLRAKFIAETYLEDAVQFNSVRNMFGYTGTYKGRKISVMGTGMGMPSMSLYSWELIHVFGVKNLIRIGTCGAMQDHMNLYDIVFAMGASTDSRYVHQYNLPGQFSNIASFALLEKAKKVADQKELPVHVGNVLTSDIFYNADETAVEKWRKMGILCAEMETAGLYMNAAYAGVNALTILTVSDHMIRHEQTTPEERQVAFTNMMEIALELA</sequence>
<feature type="binding site" evidence="5">
    <location>
        <position position="11"/>
    </location>
    <ligand>
        <name>a purine D-ribonucleoside</name>
        <dbReference type="ChEBI" id="CHEBI:142355"/>
        <note>ligand shared between dimeric partners</note>
    </ligand>
</feature>
<dbReference type="NCBIfam" id="NF009914">
    <property type="entry name" value="PRK13374.1"/>
    <property type="match status" value="1"/>
</dbReference>
<evidence type="ECO:0000256" key="1">
    <source>
        <dbReference type="ARBA" id="ARBA00010456"/>
    </source>
</evidence>
<feature type="domain" description="Nucleoside phosphorylase" evidence="6">
    <location>
        <begin position="23"/>
        <end position="225"/>
    </location>
</feature>
<name>A0A852TDB2_9BACI</name>
<dbReference type="EMBL" id="JACCBX010000005">
    <property type="protein sequence ID" value="NYE05776.1"/>
    <property type="molecule type" value="Genomic_DNA"/>
</dbReference>
<dbReference type="GO" id="GO:0004850">
    <property type="term" value="F:uridine phosphorylase activity"/>
    <property type="evidence" value="ECO:0007669"/>
    <property type="project" value="UniProtKB-EC"/>
</dbReference>
<evidence type="ECO:0000259" key="6">
    <source>
        <dbReference type="Pfam" id="PF01048"/>
    </source>
</evidence>
<comment type="caution">
    <text evidence="7">The sequence shown here is derived from an EMBL/GenBank/DDBJ whole genome shotgun (WGS) entry which is preliminary data.</text>
</comment>
<proteinExistence type="inferred from homology"/>
<dbReference type="PANTHER" id="PTHR43691">
    <property type="entry name" value="URIDINE PHOSPHORYLASE"/>
    <property type="match status" value="1"/>
</dbReference>
<feature type="active site" description="Proton donor" evidence="5">
    <location>
        <position position="211"/>
    </location>
</feature>
<dbReference type="AlphaFoldDB" id="A0A852TDB2"/>
<organism evidence="7 8">
    <name type="scientific">Neobacillus niacini</name>
    <dbReference type="NCBI Taxonomy" id="86668"/>
    <lineage>
        <taxon>Bacteria</taxon>
        <taxon>Bacillati</taxon>
        <taxon>Bacillota</taxon>
        <taxon>Bacilli</taxon>
        <taxon>Bacillales</taxon>
        <taxon>Bacillaceae</taxon>
        <taxon>Neobacillus</taxon>
    </lineage>
</organism>
<dbReference type="GO" id="GO:0004731">
    <property type="term" value="F:purine-nucleoside phosphorylase activity"/>
    <property type="evidence" value="ECO:0007669"/>
    <property type="project" value="UniProtKB-UniRule"/>
</dbReference>
<dbReference type="NCBIfam" id="TIGR00107">
    <property type="entry name" value="deoD"/>
    <property type="match status" value="1"/>
</dbReference>
<feature type="binding site" description="in other chain" evidence="5">
    <location>
        <begin position="210"/>
        <end position="211"/>
    </location>
    <ligand>
        <name>a purine D-ribonucleoside</name>
        <dbReference type="ChEBI" id="CHEBI:142355"/>
        <note>ligand shared between dimeric partners</note>
    </ligand>
</feature>
<dbReference type="Pfam" id="PF01048">
    <property type="entry name" value="PNP_UDP_1"/>
    <property type="match status" value="1"/>
</dbReference>
<feature type="binding site" description="in other chain" evidence="5">
    <location>
        <begin position="94"/>
        <end position="97"/>
    </location>
    <ligand>
        <name>phosphate</name>
        <dbReference type="ChEBI" id="CHEBI:43474"/>
        <note>ligand shared between dimeric partners</note>
    </ligand>
</feature>
<reference evidence="8" key="2">
    <citation type="submission" date="2020-08" db="EMBL/GenBank/DDBJ databases">
        <title>The Agave Microbiome: Exploring the role of microbial communities in plant adaptations to desert environments.</title>
        <authorList>
            <person name="Partida-Martinez L.P."/>
        </authorList>
    </citation>
    <scope>NUCLEOTIDE SEQUENCE [LARGE SCALE GENOMIC DNA]</scope>
    <source>
        <strain evidence="8">AT2.8</strain>
    </source>
</reference>
<gene>
    <name evidence="5" type="primary">deoD</name>
    <name evidence="7" type="ORF">F4694_002551</name>
</gene>
<evidence type="ECO:0000256" key="2">
    <source>
        <dbReference type="ARBA" id="ARBA00022676"/>
    </source>
</evidence>
<dbReference type="GO" id="GO:0006152">
    <property type="term" value="P:purine nucleoside catabolic process"/>
    <property type="evidence" value="ECO:0007669"/>
    <property type="project" value="TreeGrafter"/>
</dbReference>
<feature type="binding site" description="in other chain" evidence="5">
    <location>
        <position position="27"/>
    </location>
    <ligand>
        <name>phosphate</name>
        <dbReference type="ChEBI" id="CHEBI:43474"/>
        <note>ligand shared between dimeric partners</note>
    </ligand>
</feature>
<comment type="function">
    <text evidence="5">Catalyzes the reversible phosphorolytic breakdown of the N-glycosidic bond in the beta-(deoxy)ribonucleoside molecules, with the formation of the corresponding free purine bases and pentose-1-phosphate.</text>
</comment>
<evidence type="ECO:0000313" key="8">
    <source>
        <dbReference type="Proteomes" id="UP000548423"/>
    </source>
</evidence>
<comment type="similarity">
    <text evidence="1 5">Belongs to the PNP/UDP phosphorylase family.</text>
</comment>
<dbReference type="CDD" id="cd09006">
    <property type="entry name" value="PNP_EcPNPI-like"/>
    <property type="match status" value="1"/>
</dbReference>
<feature type="binding site" evidence="5">
    <location>
        <position position="50"/>
    </location>
    <ligand>
        <name>phosphate</name>
        <dbReference type="ChEBI" id="CHEBI:43474"/>
        <note>ligand shared between dimeric partners</note>
    </ligand>
</feature>
<comment type="subunit">
    <text evidence="5">Homohexamer; trimer of homodimers.</text>
</comment>
<accession>A0A852TDB2</accession>
<dbReference type="InterPro" id="IPR035994">
    <property type="entry name" value="Nucleoside_phosphorylase_sf"/>
</dbReference>
<feature type="site" description="Important for catalytic activity" evidence="5">
    <location>
        <position position="224"/>
    </location>
</feature>
<evidence type="ECO:0000313" key="7">
    <source>
        <dbReference type="EMBL" id="NYE05776.1"/>
    </source>
</evidence>
<dbReference type="InterPro" id="IPR018016">
    <property type="entry name" value="Nucleoside_phosphorylase_CS"/>
</dbReference>
<keyword evidence="3 5" id="KW-0808">Transferase</keyword>